<dbReference type="EMBL" id="LZYZ01000007">
    <property type="protein sequence ID" value="OOM09113.1"/>
    <property type="molecule type" value="Genomic_DNA"/>
</dbReference>
<accession>A0A1S8MY72</accession>
<sequence length="60" mass="7317">MNTTNNYKKNIMISNKYSRGEDYMDTIEGYDDLEIKDEQKHNDYGKTREFTMRIFPDPDW</sequence>
<dbReference type="RefSeq" id="WP_077866456.1">
    <property type="nucleotide sequence ID" value="NZ_LZYZ01000007.1"/>
</dbReference>
<protein>
    <submittedName>
        <fullName evidence="1">Uncharacterized protein</fullName>
    </submittedName>
</protein>
<reference evidence="1 2" key="1">
    <citation type="submission" date="2016-05" db="EMBL/GenBank/DDBJ databases">
        <title>Microbial solvent formation.</title>
        <authorList>
            <person name="Poehlein A."/>
            <person name="Montoya Solano J.D."/>
            <person name="Flitsch S."/>
            <person name="Krabben P."/>
            <person name="Duerre P."/>
            <person name="Daniel R."/>
        </authorList>
    </citation>
    <scope>NUCLEOTIDE SEQUENCE [LARGE SCALE GENOMIC DNA]</scope>
    <source>
        <strain evidence="1 2">L1-8</strain>
    </source>
</reference>
<comment type="caution">
    <text evidence="1">The sequence shown here is derived from an EMBL/GenBank/DDBJ whole genome shotgun (WGS) entry which is preliminary data.</text>
</comment>
<evidence type="ECO:0000313" key="1">
    <source>
        <dbReference type="EMBL" id="OOM09113.1"/>
    </source>
</evidence>
<gene>
    <name evidence="1" type="ORF">CLOSAC_33930</name>
</gene>
<proteinExistence type="predicted"/>
<evidence type="ECO:0000313" key="2">
    <source>
        <dbReference type="Proteomes" id="UP000191154"/>
    </source>
</evidence>
<name>A0A1S8MY72_CLOSA</name>
<dbReference type="Proteomes" id="UP000191154">
    <property type="component" value="Unassembled WGS sequence"/>
</dbReference>
<dbReference type="AlphaFoldDB" id="A0A1S8MY72"/>
<organism evidence="1 2">
    <name type="scientific">Clostridium saccharobutylicum</name>
    <dbReference type="NCBI Taxonomy" id="169679"/>
    <lineage>
        <taxon>Bacteria</taxon>
        <taxon>Bacillati</taxon>
        <taxon>Bacillota</taxon>
        <taxon>Clostridia</taxon>
        <taxon>Eubacteriales</taxon>
        <taxon>Clostridiaceae</taxon>
        <taxon>Clostridium</taxon>
    </lineage>
</organism>